<dbReference type="InterPro" id="IPR057394">
    <property type="entry name" value="PIGBOS1"/>
</dbReference>
<protein>
    <submittedName>
        <fullName evidence="3">Uncharacterized protein</fullName>
    </submittedName>
</protein>
<dbReference type="GeneID" id="11523275"/>
<keyword evidence="2" id="KW-0472">Membrane</keyword>
<accession>G2RIB9</accession>
<reference evidence="3 4" key="1">
    <citation type="journal article" date="2011" name="Nat. Biotechnol.">
        <title>Comparative genomic analysis of the thermophilic biomass-degrading fungi Myceliophthora thermophila and Thielavia terrestris.</title>
        <authorList>
            <person name="Berka R.M."/>
            <person name="Grigoriev I.V."/>
            <person name="Otillar R."/>
            <person name="Salamov A."/>
            <person name="Grimwood J."/>
            <person name="Reid I."/>
            <person name="Ishmael N."/>
            <person name="John T."/>
            <person name="Darmond C."/>
            <person name="Moisan M.-C."/>
            <person name="Henrissat B."/>
            <person name="Coutinho P.M."/>
            <person name="Lombard V."/>
            <person name="Natvig D.O."/>
            <person name="Lindquist E."/>
            <person name="Schmutz J."/>
            <person name="Lucas S."/>
            <person name="Harris P."/>
            <person name="Powlowski J."/>
            <person name="Bellemare A."/>
            <person name="Taylor D."/>
            <person name="Butler G."/>
            <person name="de Vries R.P."/>
            <person name="Allijn I.E."/>
            <person name="van den Brink J."/>
            <person name="Ushinsky S."/>
            <person name="Storms R."/>
            <person name="Powell A.J."/>
            <person name="Paulsen I.T."/>
            <person name="Elbourne L.D.H."/>
            <person name="Baker S.E."/>
            <person name="Magnuson J."/>
            <person name="LaBoissiere S."/>
            <person name="Clutterbuck A.J."/>
            <person name="Martinez D."/>
            <person name="Wogulis M."/>
            <person name="de Leon A.L."/>
            <person name="Rey M.W."/>
            <person name="Tsang A."/>
        </authorList>
    </citation>
    <scope>NUCLEOTIDE SEQUENCE [LARGE SCALE GENOMIC DNA]</scope>
    <source>
        <strain evidence="4">ATCC 38088 / NRRL 8126</strain>
    </source>
</reference>
<feature type="region of interest" description="Disordered" evidence="1">
    <location>
        <begin position="33"/>
        <end position="62"/>
    </location>
</feature>
<keyword evidence="2" id="KW-0812">Transmembrane</keyword>
<dbReference type="EMBL" id="CP003014">
    <property type="protein sequence ID" value="AEO71581.1"/>
    <property type="molecule type" value="Genomic_DNA"/>
</dbReference>
<evidence type="ECO:0000256" key="1">
    <source>
        <dbReference type="SAM" id="MobiDB-lite"/>
    </source>
</evidence>
<sequence length="62" mass="6881">MSNQSKFITIGLVLAFGIGNAFYAFDPSFKELKEQREGTKSNKTPESLKTSTPEPDRQEKAA</sequence>
<proteinExistence type="predicted"/>
<evidence type="ECO:0000256" key="2">
    <source>
        <dbReference type="SAM" id="Phobius"/>
    </source>
</evidence>
<feature type="transmembrane region" description="Helical" evidence="2">
    <location>
        <begin position="7"/>
        <end position="25"/>
    </location>
</feature>
<dbReference type="AlphaFoldDB" id="G2RIB9"/>
<name>G2RIB9_THETT</name>
<keyword evidence="4" id="KW-1185">Reference proteome</keyword>
<dbReference type="KEGG" id="ttt:THITE_2124131"/>
<dbReference type="OrthoDB" id="4589580at2759"/>
<evidence type="ECO:0000313" key="4">
    <source>
        <dbReference type="Proteomes" id="UP000008181"/>
    </source>
</evidence>
<organism evidence="3 4">
    <name type="scientific">Thermothielavioides terrestris (strain ATCC 38088 / NRRL 8126)</name>
    <name type="common">Thielavia terrestris</name>
    <dbReference type="NCBI Taxonomy" id="578455"/>
    <lineage>
        <taxon>Eukaryota</taxon>
        <taxon>Fungi</taxon>
        <taxon>Dikarya</taxon>
        <taxon>Ascomycota</taxon>
        <taxon>Pezizomycotina</taxon>
        <taxon>Sordariomycetes</taxon>
        <taxon>Sordariomycetidae</taxon>
        <taxon>Sordariales</taxon>
        <taxon>Chaetomiaceae</taxon>
        <taxon>Thermothielavioides</taxon>
        <taxon>Thermothielavioides terrestris</taxon>
    </lineage>
</organism>
<dbReference type="Pfam" id="PF23670">
    <property type="entry name" value="PIGBOS1"/>
    <property type="match status" value="1"/>
</dbReference>
<dbReference type="HOGENOM" id="CLU_2905750_0_0_1"/>
<evidence type="ECO:0000313" key="3">
    <source>
        <dbReference type="EMBL" id="AEO71581.1"/>
    </source>
</evidence>
<dbReference type="Proteomes" id="UP000008181">
    <property type="component" value="Chromosome 6"/>
</dbReference>
<feature type="compositionally biased region" description="Polar residues" evidence="1">
    <location>
        <begin position="41"/>
        <end position="53"/>
    </location>
</feature>
<dbReference type="RefSeq" id="XP_003657917.1">
    <property type="nucleotide sequence ID" value="XM_003657869.1"/>
</dbReference>
<gene>
    <name evidence="3" type="ORF">THITE_2124131</name>
</gene>
<keyword evidence="2" id="KW-1133">Transmembrane helix</keyword>